<accession>A0ABS9VD06</accession>
<protein>
    <submittedName>
        <fullName evidence="1">Uncharacterized protein</fullName>
    </submittedName>
</protein>
<dbReference type="Proteomes" id="UP001165430">
    <property type="component" value="Unassembled WGS sequence"/>
</dbReference>
<evidence type="ECO:0000313" key="1">
    <source>
        <dbReference type="EMBL" id="MCH7414253.1"/>
    </source>
</evidence>
<reference evidence="1" key="1">
    <citation type="submission" date="2022-03" db="EMBL/GenBank/DDBJ databases">
        <title>De novo assembled genomes of Belliella spp. (Cyclobacteriaceae) strains.</title>
        <authorList>
            <person name="Szabo A."/>
            <person name="Korponai K."/>
            <person name="Felfoldi T."/>
        </authorList>
    </citation>
    <scope>NUCLEOTIDE SEQUENCE</scope>
    <source>
        <strain evidence="1">DSM 111903</strain>
    </source>
</reference>
<dbReference type="RefSeq" id="WP_241412648.1">
    <property type="nucleotide sequence ID" value="NZ_JAKZGO010000009.1"/>
</dbReference>
<organism evidence="1 2">
    <name type="scientific">Belliella alkalica</name>
    <dbReference type="NCBI Taxonomy" id="1730871"/>
    <lineage>
        <taxon>Bacteria</taxon>
        <taxon>Pseudomonadati</taxon>
        <taxon>Bacteroidota</taxon>
        <taxon>Cytophagia</taxon>
        <taxon>Cytophagales</taxon>
        <taxon>Cyclobacteriaceae</taxon>
        <taxon>Belliella</taxon>
    </lineage>
</organism>
<keyword evidence="2" id="KW-1185">Reference proteome</keyword>
<dbReference type="EMBL" id="JAKZGO010000009">
    <property type="protein sequence ID" value="MCH7414253.1"/>
    <property type="molecule type" value="Genomic_DNA"/>
</dbReference>
<sequence length="168" mass="19033">MKAKAWSTNYATHSTSGFFTKNQRRRLGVWWASDADIVSISVRGSFYYPQPINIKIYMPFKLDPADPFQPNGYWNRSFTNEAKIGFGLITAQIGITNNLQSLISSAGFCDPSKDFNANVNYYTGGKGFYCKPKWKPSSAVKIKESESCHYVKRGNYQGEIQIKIKVND</sequence>
<gene>
    <name evidence="1" type="ORF">MM213_12195</name>
</gene>
<proteinExistence type="predicted"/>
<comment type="caution">
    <text evidence="1">The sequence shown here is derived from an EMBL/GenBank/DDBJ whole genome shotgun (WGS) entry which is preliminary data.</text>
</comment>
<name>A0ABS9VD06_9BACT</name>
<evidence type="ECO:0000313" key="2">
    <source>
        <dbReference type="Proteomes" id="UP001165430"/>
    </source>
</evidence>